<sequence length="620" mass="70616">MGITRYKALYQWILGGVMSIWNHIRSRSVFLTARTSTDDTSERDENHNTSESQKRQFYARGCWSRLVARLRPSIMDARTFLESDDDGLRPPRDLSLPEVTISAFTEMGQAESSIIVPLQRSYTGRKPVIPSRLANTPCTTLGLQGLLDQLNTTLGTSHTLHTPSFSSLLSDCLTNNYDFGTAYSRLRPIWYTRDWSTIRSLLRRKEEEDQEIRRKALAGNRIVNPWLPPRRVWDLYSNRVVPWWITDVDGKLRWPQPISHAWVDEKDRADVWTPINGYEWPVPIPKDSDLNFIRIEMLNLGLEYAWLDVLCLRQVGGPGEDVRAEEWKLDVPMIGAVYRATRVVLYLNGLGRSLTLKEGDLDSDRSWFRRAWTLQEVGWRRVFAGDTLDGPLQAKPIDENGNYQTELLTKFHKHLQSVHNIPRQGVFAVLESMQNRVSTNPVDKVAGLACFLGSKTIPAYYESQSLEEAWTALVNSMDKGLRGVLFAWFAGPGDAGTKWRPSWNQVMRVPLDGGYTFGVNVDLEGDENWCTVDCIEGRLDGRGELVVRDGDGVERGFKIVVPIPEGMYTLICPDSGNCLVVGRTLSGKRFEKVSVVKLTEEESGRLWDLNITEKRRYILV</sequence>
<dbReference type="EMBL" id="JAUEPS010000019">
    <property type="protein sequence ID" value="KAK0458113.1"/>
    <property type="molecule type" value="Genomic_DNA"/>
</dbReference>
<dbReference type="AlphaFoldDB" id="A0AA39KG20"/>
<name>A0AA39KG20_ARMTA</name>
<evidence type="ECO:0008006" key="3">
    <source>
        <dbReference type="Google" id="ProtNLM"/>
    </source>
</evidence>
<evidence type="ECO:0000313" key="1">
    <source>
        <dbReference type="EMBL" id="KAK0458113.1"/>
    </source>
</evidence>
<evidence type="ECO:0000313" key="2">
    <source>
        <dbReference type="Proteomes" id="UP001175211"/>
    </source>
</evidence>
<organism evidence="1 2">
    <name type="scientific">Armillaria tabescens</name>
    <name type="common">Ringless honey mushroom</name>
    <name type="synonym">Agaricus tabescens</name>
    <dbReference type="NCBI Taxonomy" id="1929756"/>
    <lineage>
        <taxon>Eukaryota</taxon>
        <taxon>Fungi</taxon>
        <taxon>Dikarya</taxon>
        <taxon>Basidiomycota</taxon>
        <taxon>Agaricomycotina</taxon>
        <taxon>Agaricomycetes</taxon>
        <taxon>Agaricomycetidae</taxon>
        <taxon>Agaricales</taxon>
        <taxon>Marasmiineae</taxon>
        <taxon>Physalacriaceae</taxon>
        <taxon>Desarmillaria</taxon>
    </lineage>
</organism>
<gene>
    <name evidence="1" type="ORF">EV420DRAFT_415823</name>
</gene>
<keyword evidence="2" id="KW-1185">Reference proteome</keyword>
<protein>
    <recommendedName>
        <fullName evidence="3">Heterokaryon incompatibility domain-containing protein</fullName>
    </recommendedName>
</protein>
<comment type="caution">
    <text evidence="1">The sequence shown here is derived from an EMBL/GenBank/DDBJ whole genome shotgun (WGS) entry which is preliminary data.</text>
</comment>
<proteinExistence type="predicted"/>
<accession>A0AA39KG20</accession>
<dbReference type="GeneID" id="85365572"/>
<dbReference type="RefSeq" id="XP_060330405.1">
    <property type="nucleotide sequence ID" value="XM_060482024.1"/>
</dbReference>
<reference evidence="1" key="1">
    <citation type="submission" date="2023-06" db="EMBL/GenBank/DDBJ databases">
        <authorList>
            <consortium name="Lawrence Berkeley National Laboratory"/>
            <person name="Ahrendt S."/>
            <person name="Sahu N."/>
            <person name="Indic B."/>
            <person name="Wong-Bajracharya J."/>
            <person name="Merenyi Z."/>
            <person name="Ke H.-M."/>
            <person name="Monk M."/>
            <person name="Kocsube S."/>
            <person name="Drula E."/>
            <person name="Lipzen A."/>
            <person name="Balint B."/>
            <person name="Henrissat B."/>
            <person name="Andreopoulos B."/>
            <person name="Martin F.M."/>
            <person name="Harder C.B."/>
            <person name="Rigling D."/>
            <person name="Ford K.L."/>
            <person name="Foster G.D."/>
            <person name="Pangilinan J."/>
            <person name="Papanicolaou A."/>
            <person name="Barry K."/>
            <person name="LaButti K."/>
            <person name="Viragh M."/>
            <person name="Koriabine M."/>
            <person name="Yan M."/>
            <person name="Riley R."/>
            <person name="Champramary S."/>
            <person name="Plett K.L."/>
            <person name="Tsai I.J."/>
            <person name="Slot J."/>
            <person name="Sipos G."/>
            <person name="Plett J."/>
            <person name="Nagy L.G."/>
            <person name="Grigoriev I.V."/>
        </authorList>
    </citation>
    <scope>NUCLEOTIDE SEQUENCE</scope>
    <source>
        <strain evidence="1">CCBAS 213</strain>
    </source>
</reference>
<dbReference type="Proteomes" id="UP001175211">
    <property type="component" value="Unassembled WGS sequence"/>
</dbReference>